<evidence type="ECO:0000313" key="2">
    <source>
        <dbReference type="EMBL" id="GMS88952.1"/>
    </source>
</evidence>
<name>A0AAV5T331_9BILA</name>
<reference evidence="2" key="1">
    <citation type="submission" date="2023-10" db="EMBL/GenBank/DDBJ databases">
        <title>Genome assembly of Pristionchus species.</title>
        <authorList>
            <person name="Yoshida K."/>
            <person name="Sommer R.J."/>
        </authorList>
    </citation>
    <scope>NUCLEOTIDE SEQUENCE</scope>
    <source>
        <strain evidence="2">RS0144</strain>
    </source>
</reference>
<feature type="region of interest" description="Disordered" evidence="1">
    <location>
        <begin position="287"/>
        <end position="347"/>
    </location>
</feature>
<keyword evidence="3" id="KW-1185">Reference proteome</keyword>
<feature type="compositionally biased region" description="Basic and acidic residues" evidence="1">
    <location>
        <begin position="325"/>
        <end position="344"/>
    </location>
</feature>
<accession>A0AAV5T331</accession>
<proteinExistence type="predicted"/>
<feature type="compositionally biased region" description="Basic and acidic residues" evidence="1">
    <location>
        <begin position="296"/>
        <end position="318"/>
    </location>
</feature>
<evidence type="ECO:0000313" key="3">
    <source>
        <dbReference type="Proteomes" id="UP001432027"/>
    </source>
</evidence>
<dbReference type="EMBL" id="BTSX01000003">
    <property type="protein sequence ID" value="GMS88952.1"/>
    <property type="molecule type" value="Genomic_DNA"/>
</dbReference>
<organism evidence="2 3">
    <name type="scientific">Pristionchus entomophagus</name>
    <dbReference type="NCBI Taxonomy" id="358040"/>
    <lineage>
        <taxon>Eukaryota</taxon>
        <taxon>Metazoa</taxon>
        <taxon>Ecdysozoa</taxon>
        <taxon>Nematoda</taxon>
        <taxon>Chromadorea</taxon>
        <taxon>Rhabditida</taxon>
        <taxon>Rhabditina</taxon>
        <taxon>Diplogasteromorpha</taxon>
        <taxon>Diplogasteroidea</taxon>
        <taxon>Neodiplogasteridae</taxon>
        <taxon>Pristionchus</taxon>
    </lineage>
</organism>
<dbReference type="Proteomes" id="UP001432027">
    <property type="component" value="Unassembled WGS sequence"/>
</dbReference>
<gene>
    <name evidence="2" type="ORF">PENTCL1PPCAC_11127</name>
</gene>
<comment type="caution">
    <text evidence="2">The sequence shown here is derived from an EMBL/GenBank/DDBJ whole genome shotgun (WGS) entry which is preliminary data.</text>
</comment>
<evidence type="ECO:0008006" key="4">
    <source>
        <dbReference type="Google" id="ProtNLM"/>
    </source>
</evidence>
<protein>
    <recommendedName>
        <fullName evidence="4">C2H2-type domain-containing protein</fullName>
    </recommendedName>
</protein>
<dbReference type="AlphaFoldDB" id="A0AAV5T331"/>
<feature type="region of interest" description="Disordered" evidence="1">
    <location>
        <begin position="195"/>
        <end position="219"/>
    </location>
</feature>
<sequence>MLRLSTAQKRRLSKMKDQCFSVAMEKDVLPYEPKALWYLKCLPKEEELEDSQLSADEDSFGLEGLVKEEPLDDDLMPHVPPLSSISLKDEQLDCSFADNKEESSSKENFDGILTSSMDNISTMAHFTSLLPGEPKEEKMDESMIIRIDNETTRFDDPIKPEEVSLNEQTSMKNADENEIVREDKDAVMEDEIIREEGDKEDSVEYTDQDQTSPFDDSAVDNTIDDFQVETHNSKETVESEIIVNEPLNLINEEIFGVEEIDRRMNDDVKNTKDGDKSMQSMMDDFIEEENEEEEDRVDHVADTQKESSEFSDMGKRNSECNQAQEDSHEEGPSMKKSRTEKNSEKAIPQTPQCVLCEKYPSTVLGYAGHLRTAHESSLKSNRIYLLCSCGEKFHSCRKSKHSKTCNGRQFTLHKLVEKIPTTPQCILCEKYPTTTHGYADHLKTPHKTTLSLKGIYLHCSCGKNVYSFNTNHAKKCAGRQFSVHELGAKMTPQCILCEANPKTSLGYAEHLIRHHKTTLQENRIYLECVCGNEMFSRNTFDPNHNKKCDGRMFSLHKIDED</sequence>
<evidence type="ECO:0000256" key="1">
    <source>
        <dbReference type="SAM" id="MobiDB-lite"/>
    </source>
</evidence>